<dbReference type="InterPro" id="IPR037136">
    <property type="entry name" value="RNA3'_phos_cyclase_dom_sf"/>
</dbReference>
<evidence type="ECO:0000259" key="1">
    <source>
        <dbReference type="Pfam" id="PF01137"/>
    </source>
</evidence>
<dbReference type="InterPro" id="IPR023797">
    <property type="entry name" value="RNA3'_phos_cyclase_dom"/>
</dbReference>
<dbReference type="GO" id="GO:0003963">
    <property type="term" value="F:RNA-3'-phosphate cyclase activity"/>
    <property type="evidence" value="ECO:0007669"/>
    <property type="project" value="TreeGrafter"/>
</dbReference>
<accession>A0A9P8L214</accession>
<reference evidence="2" key="1">
    <citation type="submission" date="2021-03" db="EMBL/GenBank/DDBJ databases">
        <title>Comparative genomics and phylogenomic investigation of the class Geoglossomycetes provide insights into ecological specialization and systematics.</title>
        <authorList>
            <person name="Melie T."/>
            <person name="Pirro S."/>
            <person name="Miller A.N."/>
            <person name="Quandt A."/>
        </authorList>
    </citation>
    <scope>NUCLEOTIDE SEQUENCE</scope>
    <source>
        <strain evidence="2">GBOQ0MN5Z8</strain>
    </source>
</reference>
<dbReference type="OrthoDB" id="25029at2759"/>
<evidence type="ECO:0000313" key="2">
    <source>
        <dbReference type="EMBL" id="KAH0538187.1"/>
    </source>
</evidence>
<dbReference type="SUPFAM" id="SSF55205">
    <property type="entry name" value="EPT/RTPC-like"/>
    <property type="match status" value="1"/>
</dbReference>
<dbReference type="EMBL" id="JAGHQL010000119">
    <property type="protein sequence ID" value="KAH0538187.1"/>
    <property type="molecule type" value="Genomic_DNA"/>
</dbReference>
<dbReference type="AlphaFoldDB" id="A0A9P8L214"/>
<evidence type="ECO:0000313" key="3">
    <source>
        <dbReference type="Proteomes" id="UP000698800"/>
    </source>
</evidence>
<dbReference type="Pfam" id="PF01137">
    <property type="entry name" value="RTC"/>
    <property type="match status" value="1"/>
</dbReference>
<name>A0A9P8L214_9PEZI</name>
<proteinExistence type="predicted"/>
<dbReference type="InterPro" id="IPR013792">
    <property type="entry name" value="RNA3'P_cycl/enolpyr_Trfase_a/b"/>
</dbReference>
<comment type="caution">
    <text evidence="2">The sequence shown here is derived from an EMBL/GenBank/DDBJ whole genome shotgun (WGS) entry which is preliminary data.</text>
</comment>
<dbReference type="InterPro" id="IPR000228">
    <property type="entry name" value="RNA3'_term_phos_cyc"/>
</dbReference>
<gene>
    <name evidence="2" type="ORF">FGG08_005203</name>
</gene>
<protein>
    <recommendedName>
        <fullName evidence="1">RNA 3'-terminal phosphate cyclase domain-containing protein</fullName>
    </recommendedName>
</protein>
<sequence length="513" mass="54762">MSNVYLDGTTLEGGGQLVRNALALSSLTRTPIHITSIRGNRSDGGGLKAQHLSALDWLARATGAVVEGAHRRSKEVVFKPGDGVRVDLNGGMGGRREVEIDVGSPGSVFLVFQAVLPVLIFGGMGEEPLTLIIRGGTTVSHSPSHAYVAQVLIPTLSRIGLPPITVSHPNHNNLINTVTFTITPLPLGASLPVFSLTDRGEVSSVDVTIVAPSEAMRRVMEGEVCGALREWGKEFEIRLFGEEEEREDGSEEAESHKNKNNNKNNILYILLVLHTTTSQILATDSLLTLPNPSKRKNVPNRHNLRATALTAFTTKTAKALKREWDRGGCVDYRMRDQLVVFQGLASGRCRVDGGGGGGEIEDGDDDGDYDGGGSMHTKTSRWVLSQLLGVKWDGEGNCEGVGWKSGERWRGRLVGESGGAVGDEQVKKATRKKVAAAVVKNKAREKGKGRGEGWGKGKGKGRVVAGGLCTSGEEDDDYEVDYEEDGVLGRATKGKGGGDGDCEFVEAVDALSI</sequence>
<dbReference type="Gene3D" id="3.65.10.20">
    <property type="entry name" value="RNA 3'-terminal phosphate cyclase domain"/>
    <property type="match status" value="2"/>
</dbReference>
<dbReference type="GO" id="GO:0005634">
    <property type="term" value="C:nucleus"/>
    <property type="evidence" value="ECO:0007669"/>
    <property type="project" value="TreeGrafter"/>
</dbReference>
<feature type="domain" description="RNA 3'-terminal phosphate cyclase" evidence="1">
    <location>
        <begin position="11"/>
        <end position="391"/>
    </location>
</feature>
<keyword evidence="3" id="KW-1185">Reference proteome</keyword>
<dbReference type="GO" id="GO:0006396">
    <property type="term" value="P:RNA processing"/>
    <property type="evidence" value="ECO:0007669"/>
    <property type="project" value="InterPro"/>
</dbReference>
<dbReference type="Proteomes" id="UP000698800">
    <property type="component" value="Unassembled WGS sequence"/>
</dbReference>
<organism evidence="2 3">
    <name type="scientific">Glutinoglossum americanum</name>
    <dbReference type="NCBI Taxonomy" id="1670608"/>
    <lineage>
        <taxon>Eukaryota</taxon>
        <taxon>Fungi</taxon>
        <taxon>Dikarya</taxon>
        <taxon>Ascomycota</taxon>
        <taxon>Pezizomycotina</taxon>
        <taxon>Geoglossomycetes</taxon>
        <taxon>Geoglossales</taxon>
        <taxon>Geoglossaceae</taxon>
        <taxon>Glutinoglossum</taxon>
    </lineage>
</organism>
<dbReference type="PANTHER" id="PTHR11096">
    <property type="entry name" value="RNA 3' TERMINAL PHOSPHATE CYCLASE"/>
    <property type="match status" value="1"/>
</dbReference>
<dbReference type="PANTHER" id="PTHR11096:SF0">
    <property type="entry name" value="RNA 3'-TERMINAL PHOSPHATE CYCLASE"/>
    <property type="match status" value="1"/>
</dbReference>